<feature type="domain" description="ABC transmembrane type-1" evidence="8">
    <location>
        <begin position="77"/>
        <end position="289"/>
    </location>
</feature>
<dbReference type="InterPro" id="IPR035906">
    <property type="entry name" value="MetI-like_sf"/>
</dbReference>
<dbReference type="Gene3D" id="1.10.3720.10">
    <property type="entry name" value="MetI-like"/>
    <property type="match status" value="1"/>
</dbReference>
<feature type="transmembrane region" description="Helical" evidence="7">
    <location>
        <begin position="209"/>
        <end position="233"/>
    </location>
</feature>
<evidence type="ECO:0000256" key="5">
    <source>
        <dbReference type="ARBA" id="ARBA00022989"/>
    </source>
</evidence>
<evidence type="ECO:0000256" key="6">
    <source>
        <dbReference type="ARBA" id="ARBA00023136"/>
    </source>
</evidence>
<comment type="subcellular location">
    <subcellularLocation>
        <location evidence="1 7">Cell membrane</location>
        <topology evidence="1 7">Multi-pass membrane protein</topology>
    </subcellularLocation>
</comment>
<evidence type="ECO:0000313" key="9">
    <source>
        <dbReference type="EMBL" id="TDF91970.1"/>
    </source>
</evidence>
<evidence type="ECO:0000256" key="2">
    <source>
        <dbReference type="ARBA" id="ARBA00022448"/>
    </source>
</evidence>
<dbReference type="CDD" id="cd06261">
    <property type="entry name" value="TM_PBP2"/>
    <property type="match status" value="1"/>
</dbReference>
<protein>
    <submittedName>
        <fullName evidence="9">Sugar ABC transporter permease</fullName>
    </submittedName>
</protein>
<dbReference type="InterPro" id="IPR051393">
    <property type="entry name" value="ABC_transporter_permease"/>
</dbReference>
<evidence type="ECO:0000256" key="4">
    <source>
        <dbReference type="ARBA" id="ARBA00022692"/>
    </source>
</evidence>
<evidence type="ECO:0000256" key="1">
    <source>
        <dbReference type="ARBA" id="ARBA00004651"/>
    </source>
</evidence>
<feature type="transmembrane region" description="Helical" evidence="7">
    <location>
        <begin position="239"/>
        <end position="259"/>
    </location>
</feature>
<dbReference type="EMBL" id="SMRT01000023">
    <property type="protein sequence ID" value="TDF91970.1"/>
    <property type="molecule type" value="Genomic_DNA"/>
</dbReference>
<evidence type="ECO:0000313" key="10">
    <source>
        <dbReference type="Proteomes" id="UP000295636"/>
    </source>
</evidence>
<dbReference type="PANTHER" id="PTHR30193:SF37">
    <property type="entry name" value="INNER MEMBRANE ABC TRANSPORTER PERMEASE PROTEIN YCJO"/>
    <property type="match status" value="1"/>
</dbReference>
<dbReference type="SUPFAM" id="SSF161098">
    <property type="entry name" value="MetI-like"/>
    <property type="match status" value="1"/>
</dbReference>
<keyword evidence="4 7" id="KW-0812">Transmembrane</keyword>
<dbReference type="GO" id="GO:0005886">
    <property type="term" value="C:plasma membrane"/>
    <property type="evidence" value="ECO:0007669"/>
    <property type="project" value="UniProtKB-SubCell"/>
</dbReference>
<organism evidence="9 10">
    <name type="scientific">Paenibacillus piri</name>
    <dbReference type="NCBI Taxonomy" id="2547395"/>
    <lineage>
        <taxon>Bacteria</taxon>
        <taxon>Bacillati</taxon>
        <taxon>Bacillota</taxon>
        <taxon>Bacilli</taxon>
        <taxon>Bacillales</taxon>
        <taxon>Paenibacillaceae</taxon>
        <taxon>Paenibacillus</taxon>
    </lineage>
</organism>
<proteinExistence type="inferred from homology"/>
<dbReference type="InterPro" id="IPR000515">
    <property type="entry name" value="MetI-like"/>
</dbReference>
<sequence>MHTGAVQARNSLSAKEALWGYIFVAPIFIGFLVFTCIPVIVSFYYSLTTYDGLTEPTFNGFNNYVQLATDAKFLASLAHTLYFTLGTVPLDAGIALTIAIVLNMNLRLKVLYRTAFFIPVVTSTVAVAEVWKWLYSTDYGLINGLLSEWGLYQPPWLTSDTWAMPSVMLMSIWKHIGFNMVIFLAGLQGISVSLYEAAKIDGAGAFKRFIYITVPLLRHTTLFVLVMSTIRAIQVFDQVYIMTAGGPASSTTTVVYWIYQNAFQFFKQGYASAMAYILFAIIFIATMIQMKFAQRKDVN</sequence>
<feature type="transmembrane region" description="Helical" evidence="7">
    <location>
        <begin position="81"/>
        <end position="102"/>
    </location>
</feature>
<dbReference type="OrthoDB" id="9788108at2"/>
<dbReference type="RefSeq" id="WP_133235576.1">
    <property type="nucleotide sequence ID" value="NZ_SMRT01000023.1"/>
</dbReference>
<dbReference type="Pfam" id="PF00528">
    <property type="entry name" value="BPD_transp_1"/>
    <property type="match status" value="1"/>
</dbReference>
<feature type="transmembrane region" description="Helical" evidence="7">
    <location>
        <begin position="21"/>
        <end position="45"/>
    </location>
</feature>
<evidence type="ECO:0000259" key="8">
    <source>
        <dbReference type="PROSITE" id="PS50928"/>
    </source>
</evidence>
<accession>A0A4R5KD10</accession>
<reference evidence="9 10" key="1">
    <citation type="submission" date="2019-03" db="EMBL/GenBank/DDBJ databases">
        <title>This is whole genome sequence of Paenibacillus sp MS74 strain.</title>
        <authorList>
            <person name="Trinh H.N."/>
        </authorList>
    </citation>
    <scope>NUCLEOTIDE SEQUENCE [LARGE SCALE GENOMIC DNA]</scope>
    <source>
        <strain evidence="9 10">MS74</strain>
    </source>
</reference>
<dbReference type="PANTHER" id="PTHR30193">
    <property type="entry name" value="ABC TRANSPORTER PERMEASE PROTEIN"/>
    <property type="match status" value="1"/>
</dbReference>
<gene>
    <name evidence="9" type="ORF">E1757_30920</name>
</gene>
<dbReference type="PROSITE" id="PS50928">
    <property type="entry name" value="ABC_TM1"/>
    <property type="match status" value="1"/>
</dbReference>
<comment type="caution">
    <text evidence="9">The sequence shown here is derived from an EMBL/GenBank/DDBJ whole genome shotgun (WGS) entry which is preliminary data.</text>
</comment>
<feature type="transmembrane region" description="Helical" evidence="7">
    <location>
        <begin position="114"/>
        <end position="134"/>
    </location>
</feature>
<name>A0A4R5KD10_9BACL</name>
<evidence type="ECO:0000256" key="7">
    <source>
        <dbReference type="RuleBase" id="RU363032"/>
    </source>
</evidence>
<keyword evidence="3" id="KW-1003">Cell membrane</keyword>
<dbReference type="Proteomes" id="UP000295636">
    <property type="component" value="Unassembled WGS sequence"/>
</dbReference>
<feature type="transmembrane region" description="Helical" evidence="7">
    <location>
        <begin position="271"/>
        <end position="290"/>
    </location>
</feature>
<dbReference type="AlphaFoldDB" id="A0A4R5KD10"/>
<keyword evidence="5 7" id="KW-1133">Transmembrane helix</keyword>
<keyword evidence="6 7" id="KW-0472">Membrane</keyword>
<keyword evidence="10" id="KW-1185">Reference proteome</keyword>
<evidence type="ECO:0000256" key="3">
    <source>
        <dbReference type="ARBA" id="ARBA00022475"/>
    </source>
</evidence>
<feature type="transmembrane region" description="Helical" evidence="7">
    <location>
        <begin position="176"/>
        <end position="197"/>
    </location>
</feature>
<dbReference type="GO" id="GO:0055085">
    <property type="term" value="P:transmembrane transport"/>
    <property type="evidence" value="ECO:0007669"/>
    <property type="project" value="InterPro"/>
</dbReference>
<keyword evidence="2 7" id="KW-0813">Transport</keyword>
<comment type="similarity">
    <text evidence="7">Belongs to the binding-protein-dependent transport system permease family.</text>
</comment>